<dbReference type="PANTHER" id="PTHR48100:SF1">
    <property type="entry name" value="HISTIDINE PHOSPHATASE FAMILY PROTEIN-RELATED"/>
    <property type="match status" value="1"/>
</dbReference>
<dbReference type="SUPFAM" id="SSF53254">
    <property type="entry name" value="Phosphoglycerate mutase-like"/>
    <property type="match status" value="1"/>
</dbReference>
<protein>
    <recommendedName>
        <fullName evidence="4">Phosphoglycerate mutase-like protein 1</fullName>
    </recommendedName>
</protein>
<dbReference type="SMART" id="SM00855">
    <property type="entry name" value="PGAM"/>
    <property type="match status" value="1"/>
</dbReference>
<dbReference type="GO" id="GO:0005737">
    <property type="term" value="C:cytoplasm"/>
    <property type="evidence" value="ECO:0007669"/>
    <property type="project" value="TreeGrafter"/>
</dbReference>
<keyword evidence="3" id="KW-1185">Reference proteome</keyword>
<evidence type="ECO:0000313" key="2">
    <source>
        <dbReference type="EMBL" id="CAI0464119.1"/>
    </source>
</evidence>
<reference evidence="2" key="1">
    <citation type="submission" date="2022-08" db="EMBL/GenBank/DDBJ databases">
        <authorList>
            <person name="Gutierrez-Valencia J."/>
        </authorList>
    </citation>
    <scope>NUCLEOTIDE SEQUENCE</scope>
</reference>
<comment type="similarity">
    <text evidence="1">Belongs to the phosphoglycerate mutase family.</text>
</comment>
<dbReference type="InterPro" id="IPR050275">
    <property type="entry name" value="PGM_Phosphatase"/>
</dbReference>
<comment type="caution">
    <text evidence="2">The sequence shown here is derived from an EMBL/GenBank/DDBJ whole genome shotgun (WGS) entry which is preliminary data.</text>
</comment>
<dbReference type="EMBL" id="CAMGYJ010000008">
    <property type="protein sequence ID" value="CAI0464119.1"/>
    <property type="molecule type" value="Genomic_DNA"/>
</dbReference>
<name>A0AAV0P0R0_9ROSI</name>
<organism evidence="2 3">
    <name type="scientific">Linum tenue</name>
    <dbReference type="NCBI Taxonomy" id="586396"/>
    <lineage>
        <taxon>Eukaryota</taxon>
        <taxon>Viridiplantae</taxon>
        <taxon>Streptophyta</taxon>
        <taxon>Embryophyta</taxon>
        <taxon>Tracheophyta</taxon>
        <taxon>Spermatophyta</taxon>
        <taxon>Magnoliopsida</taxon>
        <taxon>eudicotyledons</taxon>
        <taxon>Gunneridae</taxon>
        <taxon>Pentapetalae</taxon>
        <taxon>rosids</taxon>
        <taxon>fabids</taxon>
        <taxon>Malpighiales</taxon>
        <taxon>Linaceae</taxon>
        <taxon>Linum</taxon>
    </lineage>
</organism>
<dbReference type="Proteomes" id="UP001154282">
    <property type="component" value="Unassembled WGS sequence"/>
</dbReference>
<gene>
    <name evidence="2" type="ORF">LITE_LOCUS36046</name>
</gene>
<accession>A0AAV0P0R0</accession>
<dbReference type="InterPro" id="IPR029033">
    <property type="entry name" value="His_PPase_superfam"/>
</dbReference>
<dbReference type="InterPro" id="IPR013078">
    <property type="entry name" value="His_Pase_superF_clade-1"/>
</dbReference>
<sequence length="344" mass="39031">FYFFNDSFGRHRHTYANEKFTVLPVPNLFVSQLHWNSSSHSHPENLLVSLLRHPLPPPSAANRISDLQSPPIFASPLLRFSIRPFIWFVSQSHNPLFCFLLSLELKEDLVTEQVRHAQGVHNVEGDKDYNMYMSEELFDARLTPLGWQQVENLRKHVRGIGLDKKIELVVVSPLLRTMQTAVGVFGGEGFTDGVPLMVENAGQSDHSAISSLDCPPFLAVELCREHLIQNNNDELWKADIREKDDELAARGLQFFNWLWTRKEKEIAVVSHSGFLYHALSHFGNDCDISIKEEICTHFANCELRSMVIVDRCMIGSVLSTTNYPGKIPGGLDKPSDDANEENHP</sequence>
<proteinExistence type="inferred from homology"/>
<dbReference type="Gene3D" id="3.40.50.1240">
    <property type="entry name" value="Phosphoglycerate mutase-like"/>
    <property type="match status" value="1"/>
</dbReference>
<dbReference type="PANTHER" id="PTHR48100">
    <property type="entry name" value="BROAD-SPECIFICITY PHOSPHATASE YOR283W-RELATED"/>
    <property type="match status" value="1"/>
</dbReference>
<feature type="non-terminal residue" evidence="2">
    <location>
        <position position="1"/>
    </location>
</feature>
<dbReference type="GO" id="GO:0016791">
    <property type="term" value="F:phosphatase activity"/>
    <property type="evidence" value="ECO:0007669"/>
    <property type="project" value="TreeGrafter"/>
</dbReference>
<dbReference type="AlphaFoldDB" id="A0AAV0P0R0"/>
<evidence type="ECO:0000256" key="1">
    <source>
        <dbReference type="ARBA" id="ARBA00038362"/>
    </source>
</evidence>
<dbReference type="CDD" id="cd07067">
    <property type="entry name" value="HP_PGM_like"/>
    <property type="match status" value="1"/>
</dbReference>
<dbReference type="Pfam" id="PF00300">
    <property type="entry name" value="His_Phos_1"/>
    <property type="match status" value="1"/>
</dbReference>
<evidence type="ECO:0008006" key="4">
    <source>
        <dbReference type="Google" id="ProtNLM"/>
    </source>
</evidence>
<evidence type="ECO:0000313" key="3">
    <source>
        <dbReference type="Proteomes" id="UP001154282"/>
    </source>
</evidence>